<dbReference type="Pfam" id="PF00763">
    <property type="entry name" value="THF_DHG_CYH"/>
    <property type="match status" value="1"/>
</dbReference>
<dbReference type="InterPro" id="IPR046346">
    <property type="entry name" value="Aminoacid_DH-like_N_sf"/>
</dbReference>
<dbReference type="PANTHER" id="PTHR48099:SF12">
    <property type="entry name" value="MONOFUNCTIONAL C1-TETRAHYDROFOLATE SYNTHASE, MITOCHONDRIAL"/>
    <property type="match status" value="1"/>
</dbReference>
<dbReference type="InterPro" id="IPR020630">
    <property type="entry name" value="THF_DH/CycHdrlase_cat_dom"/>
</dbReference>
<evidence type="ECO:0000313" key="2">
    <source>
        <dbReference type="Ensembl" id="ENSCCRP00020045966.1"/>
    </source>
</evidence>
<accession>A0A8C2EU13</accession>
<name>A0A8C2EU13_CYPCA</name>
<dbReference type="AlphaFoldDB" id="A0A8C2EU13"/>
<dbReference type="GO" id="GO:0004488">
    <property type="term" value="F:methylenetetrahydrofolate dehydrogenase (NADP+) activity"/>
    <property type="evidence" value="ECO:0007669"/>
    <property type="project" value="InterPro"/>
</dbReference>
<dbReference type="Proteomes" id="UP000694701">
    <property type="component" value="Unplaced"/>
</dbReference>
<feature type="domain" description="Tetrahydrofolate dehydrogenase/cyclohydrolase catalytic" evidence="1">
    <location>
        <begin position="11"/>
        <end position="71"/>
    </location>
</feature>
<dbReference type="Gene3D" id="3.40.50.720">
    <property type="entry name" value="NAD(P)-binding Rossmann-like Domain"/>
    <property type="match status" value="1"/>
</dbReference>
<dbReference type="GO" id="GO:0004477">
    <property type="term" value="F:methenyltetrahydrofolate cyclohydrolase activity"/>
    <property type="evidence" value="ECO:0007669"/>
    <property type="project" value="TreeGrafter"/>
</dbReference>
<dbReference type="PANTHER" id="PTHR48099">
    <property type="entry name" value="C-1-TETRAHYDROFOLATE SYNTHASE, CYTOPLASMIC-RELATED"/>
    <property type="match status" value="1"/>
</dbReference>
<evidence type="ECO:0000259" key="1">
    <source>
        <dbReference type="Pfam" id="PF00763"/>
    </source>
</evidence>
<dbReference type="GO" id="GO:0035999">
    <property type="term" value="P:tetrahydrofolate interconversion"/>
    <property type="evidence" value="ECO:0007669"/>
    <property type="project" value="TreeGrafter"/>
</dbReference>
<organism evidence="2 3">
    <name type="scientific">Cyprinus carpio</name>
    <name type="common">Common carp</name>
    <dbReference type="NCBI Taxonomy" id="7962"/>
    <lineage>
        <taxon>Eukaryota</taxon>
        <taxon>Metazoa</taxon>
        <taxon>Chordata</taxon>
        <taxon>Craniata</taxon>
        <taxon>Vertebrata</taxon>
        <taxon>Euteleostomi</taxon>
        <taxon>Actinopterygii</taxon>
        <taxon>Neopterygii</taxon>
        <taxon>Teleostei</taxon>
        <taxon>Ostariophysi</taxon>
        <taxon>Cypriniformes</taxon>
        <taxon>Cyprinidae</taxon>
        <taxon>Cyprininae</taxon>
        <taxon>Cyprinus</taxon>
    </lineage>
</organism>
<dbReference type="Ensembl" id="ENSCCRT00020050138.1">
    <property type="protein sequence ID" value="ENSCCRP00020045966.1"/>
    <property type="gene ID" value="ENSCCRG00020020466.1"/>
</dbReference>
<protein>
    <recommendedName>
        <fullName evidence="1">Tetrahydrofolate dehydrogenase/cyclohydrolase catalytic domain-containing protein</fullName>
    </recommendedName>
</protein>
<dbReference type="GO" id="GO:0005829">
    <property type="term" value="C:cytosol"/>
    <property type="evidence" value="ECO:0007669"/>
    <property type="project" value="TreeGrafter"/>
</dbReference>
<dbReference type="SUPFAM" id="SSF53223">
    <property type="entry name" value="Aminoacid dehydrogenase-like, N-terminal domain"/>
    <property type="match status" value="1"/>
</dbReference>
<evidence type="ECO:0000313" key="3">
    <source>
        <dbReference type="Proteomes" id="UP000694701"/>
    </source>
</evidence>
<proteinExistence type="predicted"/>
<reference evidence="2" key="1">
    <citation type="submission" date="2025-08" db="UniProtKB">
        <authorList>
            <consortium name="Ensembl"/>
        </authorList>
    </citation>
    <scope>IDENTIFICATION</scope>
</reference>
<dbReference type="Gene3D" id="3.40.50.10860">
    <property type="entry name" value="Leucine Dehydrogenase, chain A, domain 1"/>
    <property type="match status" value="1"/>
</dbReference>
<sequence length="112" mass="12556">MHVIYPDFVSTQIGLNVMQICLPHQCREEEVIEEILRLNEDSRVHGIFLHLPQSFLSKSVRNAIKPQKDVDGVSDLNVGRVVLGDQRHGFASPVAGAVLEMLARHGVLPFKF</sequence>